<dbReference type="STRING" id="1513793.SAMN06296036_107218"/>
<keyword evidence="1" id="KW-0689">Ribosomal protein</keyword>
<dbReference type="Pfam" id="PF02482">
    <property type="entry name" value="Ribosomal_S30AE"/>
    <property type="match status" value="1"/>
</dbReference>
<sequence>MDLQVSYQNRRRSERAESYLLDHLNEFEPIRNRVDLAMAELIVDGDGVHTVKLGIKTPKAFRSLVKARHENLYTAMHQAVEKLKRRIKRSLGKMALDSRKPHNVMYGELQEPPELTIDAENVIRFEDALRAKGRLHPVKLIVTNDDIAAFLKELSLRLACMGAAKRDLKHFDKAIKKVERSDESIQDLVLSDSNLEKALRIKRPIAHKIEEFVREGHSTLLEHLREQTPNDIQDIVRVKGIGPVKAKQLYDYCEVNELEELENMAKQGRVKQIPGFGEHIESEIVGNAANH</sequence>
<accession>A0A1Y6BV66</accession>
<gene>
    <name evidence="1" type="ORF">SAMN06296036_107218</name>
</gene>
<keyword evidence="2" id="KW-1185">Reference proteome</keyword>
<dbReference type="InterPro" id="IPR003489">
    <property type="entry name" value="RHF/RaiA"/>
</dbReference>
<evidence type="ECO:0000313" key="1">
    <source>
        <dbReference type="EMBL" id="SMF22635.1"/>
    </source>
</evidence>
<dbReference type="Gene3D" id="1.10.150.110">
    <property type="entry name" value="DNA polymerase beta, N-terminal domain-like"/>
    <property type="match status" value="1"/>
</dbReference>
<proteinExistence type="predicted"/>
<organism evidence="1 2">
    <name type="scientific">Pseudobacteriovorax antillogorgiicola</name>
    <dbReference type="NCBI Taxonomy" id="1513793"/>
    <lineage>
        <taxon>Bacteria</taxon>
        <taxon>Pseudomonadati</taxon>
        <taxon>Bdellovibrionota</taxon>
        <taxon>Oligoflexia</taxon>
        <taxon>Oligoflexales</taxon>
        <taxon>Pseudobacteriovoracaceae</taxon>
        <taxon>Pseudobacteriovorax</taxon>
    </lineage>
</organism>
<dbReference type="SUPFAM" id="SSF47802">
    <property type="entry name" value="DNA polymerase beta, N-terminal domain-like"/>
    <property type="match status" value="1"/>
</dbReference>
<dbReference type="GO" id="GO:0005840">
    <property type="term" value="C:ribosome"/>
    <property type="evidence" value="ECO:0007669"/>
    <property type="project" value="UniProtKB-KW"/>
</dbReference>
<name>A0A1Y6BV66_9BACT</name>
<dbReference type="InterPro" id="IPR036567">
    <property type="entry name" value="RHF-like"/>
</dbReference>
<dbReference type="AlphaFoldDB" id="A0A1Y6BV66"/>
<dbReference type="EMBL" id="FWZT01000007">
    <property type="protein sequence ID" value="SMF22635.1"/>
    <property type="molecule type" value="Genomic_DNA"/>
</dbReference>
<dbReference type="InterPro" id="IPR027421">
    <property type="entry name" value="DNA_pol_lamdba_lyase_dom_sf"/>
</dbReference>
<reference evidence="2" key="1">
    <citation type="submission" date="2017-04" db="EMBL/GenBank/DDBJ databases">
        <authorList>
            <person name="Varghese N."/>
            <person name="Submissions S."/>
        </authorList>
    </citation>
    <scope>NUCLEOTIDE SEQUENCE [LARGE SCALE GENOMIC DNA]</scope>
    <source>
        <strain evidence="2">RKEM611</strain>
    </source>
</reference>
<dbReference type="SUPFAM" id="SSF69754">
    <property type="entry name" value="Ribosome binding protein Y (YfiA homologue)"/>
    <property type="match status" value="1"/>
</dbReference>
<dbReference type="Gene3D" id="1.10.150.20">
    <property type="entry name" value="5' to 3' exonuclease, C-terminal subdomain"/>
    <property type="match status" value="1"/>
</dbReference>
<dbReference type="Gene3D" id="3.30.160.100">
    <property type="entry name" value="Ribosome hibernation promotion factor-like"/>
    <property type="match status" value="1"/>
</dbReference>
<dbReference type="RefSeq" id="WP_132318247.1">
    <property type="nucleotide sequence ID" value="NZ_FWZT01000007.1"/>
</dbReference>
<dbReference type="OrthoDB" id="9808747at2"/>
<keyword evidence="1" id="KW-0687">Ribonucleoprotein</keyword>
<protein>
    <submittedName>
        <fullName evidence="1">Sigma 54 modulation protein / S30EA ribosomal protein</fullName>
    </submittedName>
</protein>
<evidence type="ECO:0000313" key="2">
    <source>
        <dbReference type="Proteomes" id="UP000192907"/>
    </source>
</evidence>
<dbReference type="SUPFAM" id="SSF158702">
    <property type="entry name" value="Sec63 N-terminal domain-like"/>
    <property type="match status" value="1"/>
</dbReference>
<dbReference type="Proteomes" id="UP000192907">
    <property type="component" value="Unassembled WGS sequence"/>
</dbReference>